<dbReference type="PANTHER" id="PTHR48075">
    <property type="entry name" value="3-HYDROXYACYL-COA DEHYDROGENASE FAMILY PROTEIN"/>
    <property type="match status" value="1"/>
</dbReference>
<accession>A0A3G9J063</accession>
<keyword evidence="5" id="KW-1185">Reference proteome</keyword>
<evidence type="ECO:0000256" key="2">
    <source>
        <dbReference type="ARBA" id="ARBA00009463"/>
    </source>
</evidence>
<dbReference type="Pfam" id="PF02737">
    <property type="entry name" value="3HCDH_N"/>
    <property type="match status" value="1"/>
</dbReference>
<dbReference type="PANTHER" id="PTHR48075:SF5">
    <property type="entry name" value="3-HYDROXYBUTYRYL-COA DEHYDROGENASE"/>
    <property type="match status" value="1"/>
</dbReference>
<evidence type="ECO:0000256" key="3">
    <source>
        <dbReference type="ARBA" id="ARBA00023002"/>
    </source>
</evidence>
<evidence type="ECO:0000313" key="5">
    <source>
        <dbReference type="Proteomes" id="UP000275368"/>
    </source>
</evidence>
<dbReference type="InterPro" id="IPR006108">
    <property type="entry name" value="3HC_DH_C"/>
</dbReference>
<name>A0A3G9J063_9BACL</name>
<organism evidence="4 5">
    <name type="scientific">Paenibacillus baekrokdamisoli</name>
    <dbReference type="NCBI Taxonomy" id="1712516"/>
    <lineage>
        <taxon>Bacteria</taxon>
        <taxon>Bacillati</taxon>
        <taxon>Bacillota</taxon>
        <taxon>Bacilli</taxon>
        <taxon>Bacillales</taxon>
        <taxon>Paenibacillaceae</taxon>
        <taxon>Paenibacillus</taxon>
    </lineage>
</organism>
<evidence type="ECO:0000256" key="1">
    <source>
        <dbReference type="ARBA" id="ARBA00005086"/>
    </source>
</evidence>
<dbReference type="InterPro" id="IPR008927">
    <property type="entry name" value="6-PGluconate_DH-like_C_sf"/>
</dbReference>
<dbReference type="GO" id="GO:0016616">
    <property type="term" value="F:oxidoreductase activity, acting on the CH-OH group of donors, NAD or NADP as acceptor"/>
    <property type="evidence" value="ECO:0007669"/>
    <property type="project" value="InterPro"/>
</dbReference>
<comment type="similarity">
    <text evidence="2">Belongs to the 3-hydroxyacyl-CoA dehydrogenase family.</text>
</comment>
<keyword evidence="3" id="KW-0560">Oxidoreductase</keyword>
<dbReference type="PIRSF" id="PIRSF000105">
    <property type="entry name" value="HCDH"/>
    <property type="match status" value="1"/>
</dbReference>
<dbReference type="EMBL" id="AP019308">
    <property type="protein sequence ID" value="BBH21735.1"/>
    <property type="molecule type" value="Genomic_DNA"/>
</dbReference>
<gene>
    <name evidence="4" type="ORF">Back11_30800</name>
</gene>
<dbReference type="GO" id="GO:0070403">
    <property type="term" value="F:NAD+ binding"/>
    <property type="evidence" value="ECO:0007669"/>
    <property type="project" value="InterPro"/>
</dbReference>
<dbReference type="AlphaFoldDB" id="A0A3G9J063"/>
<reference evidence="4 5" key="1">
    <citation type="submission" date="2018-11" db="EMBL/GenBank/DDBJ databases">
        <title>Complete genome sequence of Paenibacillus baekrokdamisoli strain KCTC 33723.</title>
        <authorList>
            <person name="Kang S.W."/>
            <person name="Lee K.C."/>
            <person name="Kim K.K."/>
            <person name="Kim J.S."/>
            <person name="Kim D.S."/>
            <person name="Ko S.H."/>
            <person name="Yang S.H."/>
            <person name="Lee J.S."/>
        </authorList>
    </citation>
    <scope>NUCLEOTIDE SEQUENCE [LARGE SCALE GENOMIC DNA]</scope>
    <source>
        <strain evidence="4 5">KCTC 33723</strain>
    </source>
</reference>
<sequence length="300" mass="33185">MFNKIAVLGAGTMGRGIAQVFAQHGIFVVLYDPNANAIKAAKQALGDKQALGQKEWNLQYADNLTDAVKEADLIIETVSENLEIKRELYRLLTPLLKKDAIVVSNTSTYSLETLAQQQSFAKQMIITHFFNPAAIIPLVEIVQLAETEQEITERVIELLLRCGKVPVLLKKDIAGFIANRLQAAVMREACYLMESGVADASQIDTAMKEGPGMRWAINGPFEIADMGGLDVWEKVTGHLFPQLDPNLLSPESISNKVRLGELGVKSGKGFYEYGDASVRDTQSNEREQKLLQIVKLKENH</sequence>
<protein>
    <submittedName>
        <fullName evidence="4">3-hydroxybutyryl-CoA dehydrogenase</fullName>
    </submittedName>
</protein>
<dbReference type="InterPro" id="IPR022694">
    <property type="entry name" value="3-OHacyl-CoA_DH"/>
</dbReference>
<dbReference type="InterPro" id="IPR006180">
    <property type="entry name" value="3-OHacyl-CoA_DH_CS"/>
</dbReference>
<dbReference type="OrthoDB" id="9815331at2"/>
<dbReference type="SUPFAM" id="SSF48179">
    <property type="entry name" value="6-phosphogluconate dehydrogenase C-terminal domain-like"/>
    <property type="match status" value="1"/>
</dbReference>
<proteinExistence type="inferred from homology"/>
<comment type="pathway">
    <text evidence="1">Lipid metabolism; butanoate metabolism.</text>
</comment>
<dbReference type="InterPro" id="IPR013328">
    <property type="entry name" value="6PGD_dom2"/>
</dbReference>
<dbReference type="RefSeq" id="WP_125658694.1">
    <property type="nucleotide sequence ID" value="NZ_AP019308.1"/>
</dbReference>
<dbReference type="Gene3D" id="1.10.1040.10">
    <property type="entry name" value="N-(1-d-carboxylethyl)-l-norvaline Dehydrogenase, domain 2"/>
    <property type="match status" value="1"/>
</dbReference>
<dbReference type="InterPro" id="IPR036291">
    <property type="entry name" value="NAD(P)-bd_dom_sf"/>
</dbReference>
<dbReference type="GO" id="GO:0019605">
    <property type="term" value="P:butyrate metabolic process"/>
    <property type="evidence" value="ECO:0007669"/>
    <property type="project" value="UniProtKB-UniPathway"/>
</dbReference>
<dbReference type="KEGG" id="pbk:Back11_30800"/>
<evidence type="ECO:0000313" key="4">
    <source>
        <dbReference type="EMBL" id="BBH21735.1"/>
    </source>
</evidence>
<dbReference type="Gene3D" id="3.40.50.720">
    <property type="entry name" value="NAD(P)-binding Rossmann-like Domain"/>
    <property type="match status" value="1"/>
</dbReference>
<dbReference type="PROSITE" id="PS00067">
    <property type="entry name" value="3HCDH"/>
    <property type="match status" value="1"/>
</dbReference>
<dbReference type="Pfam" id="PF00725">
    <property type="entry name" value="3HCDH"/>
    <property type="match status" value="1"/>
</dbReference>
<dbReference type="UniPathway" id="UPA00863"/>
<dbReference type="SUPFAM" id="SSF51735">
    <property type="entry name" value="NAD(P)-binding Rossmann-fold domains"/>
    <property type="match status" value="1"/>
</dbReference>
<dbReference type="InterPro" id="IPR006176">
    <property type="entry name" value="3-OHacyl-CoA_DH_NAD-bd"/>
</dbReference>
<dbReference type="Proteomes" id="UP000275368">
    <property type="component" value="Chromosome"/>
</dbReference>